<evidence type="ECO:0000313" key="1">
    <source>
        <dbReference type="EMBL" id="UWZ51459.1"/>
    </source>
</evidence>
<evidence type="ECO:0000313" key="2">
    <source>
        <dbReference type="Proteomes" id="UP001058003"/>
    </source>
</evidence>
<gene>
    <name evidence="1" type="ORF">Daura_32520</name>
</gene>
<name>A0A9Q9MCY0_9ACTN</name>
<dbReference type="OrthoDB" id="3203858at2"/>
<dbReference type="AlphaFoldDB" id="A0A9Q9MCY0"/>
<reference evidence="1" key="1">
    <citation type="submission" date="2021-04" db="EMBL/GenBank/DDBJ databases">
        <title>Dactylosporangium aurantiacum NRRL B-8018 full assembly.</title>
        <authorList>
            <person name="Hartkoorn R.C."/>
            <person name="Beaudoing E."/>
            <person name="Hot D."/>
        </authorList>
    </citation>
    <scope>NUCLEOTIDE SEQUENCE</scope>
    <source>
        <strain evidence="1">NRRL B-8018</strain>
    </source>
</reference>
<protein>
    <recommendedName>
        <fullName evidence="3">XRE family transcriptional regulator</fullName>
    </recommendedName>
</protein>
<accession>A0A9Q9MCY0</accession>
<evidence type="ECO:0008006" key="3">
    <source>
        <dbReference type="Google" id="ProtNLM"/>
    </source>
</evidence>
<dbReference type="KEGG" id="daur:Daura_32520"/>
<dbReference type="RefSeq" id="WP_052388042.1">
    <property type="nucleotide sequence ID" value="NZ_CP073767.1"/>
</dbReference>
<keyword evidence="2" id="KW-1185">Reference proteome</keyword>
<organism evidence="1 2">
    <name type="scientific">Dactylosporangium aurantiacum</name>
    <dbReference type="NCBI Taxonomy" id="35754"/>
    <lineage>
        <taxon>Bacteria</taxon>
        <taxon>Bacillati</taxon>
        <taxon>Actinomycetota</taxon>
        <taxon>Actinomycetes</taxon>
        <taxon>Micromonosporales</taxon>
        <taxon>Micromonosporaceae</taxon>
        <taxon>Dactylosporangium</taxon>
    </lineage>
</organism>
<dbReference type="Proteomes" id="UP001058003">
    <property type="component" value="Chromosome"/>
</dbReference>
<proteinExistence type="predicted"/>
<dbReference type="EMBL" id="CP073767">
    <property type="protein sequence ID" value="UWZ51459.1"/>
    <property type="molecule type" value="Genomic_DNA"/>
</dbReference>
<sequence length="354" mass="40026">MPLQPPDRHVLPDGPLRALVLQLHHLYRQAGYPGLKKISAEIRDREDLPDVVSHETVSKILQGEVLPRWSKLESIVRVLAGWSVDRPRPDGEAKRFQQLWHVAGGFPAEEVGAAAPAGPTGGDHEGPAAAGPEHDLVVEREEAHLHYADGSYRCTIRRALHNGMDEPVTQFPIEIRVDRFPDDPEYSNRHHHAHPLVLSELRLAASCAGEPMNWRAYTDRDTLKEVWLLFENAQGQFPLYPGQRTTITYSWTASAQQWGPWLQREIRLPTRLLAVRLDLPVSADPVVWGVRSSLWHGDVPLRTPITREVPGDGRVVFSWQTDRTALQERYRLEWRFRDDPDGVTARAPRPGAPA</sequence>